<dbReference type="Proteomes" id="UP001652621">
    <property type="component" value="Unplaced"/>
</dbReference>
<dbReference type="GeneID" id="101895924"/>
<evidence type="ECO:0000313" key="1">
    <source>
        <dbReference type="Proteomes" id="UP001652621"/>
    </source>
</evidence>
<keyword evidence="1" id="KW-1185">Reference proteome</keyword>
<dbReference type="RefSeq" id="XP_058985947.1">
    <property type="nucleotide sequence ID" value="XM_059129964.1"/>
</dbReference>
<gene>
    <name evidence="2" type="primary">LOC101895924</name>
</gene>
<name>A0ABM3VJH8_MUSDO</name>
<organism evidence="1 2">
    <name type="scientific">Musca domestica</name>
    <name type="common">House fly</name>
    <dbReference type="NCBI Taxonomy" id="7370"/>
    <lineage>
        <taxon>Eukaryota</taxon>
        <taxon>Metazoa</taxon>
        <taxon>Ecdysozoa</taxon>
        <taxon>Arthropoda</taxon>
        <taxon>Hexapoda</taxon>
        <taxon>Insecta</taxon>
        <taxon>Pterygota</taxon>
        <taxon>Neoptera</taxon>
        <taxon>Endopterygota</taxon>
        <taxon>Diptera</taxon>
        <taxon>Brachycera</taxon>
        <taxon>Muscomorpha</taxon>
        <taxon>Muscoidea</taxon>
        <taxon>Muscidae</taxon>
        <taxon>Musca</taxon>
    </lineage>
</organism>
<reference evidence="2" key="1">
    <citation type="submission" date="2025-08" db="UniProtKB">
        <authorList>
            <consortium name="RefSeq"/>
        </authorList>
    </citation>
    <scope>IDENTIFICATION</scope>
    <source>
        <strain evidence="2">Aabys</strain>
        <tissue evidence="2">Whole body</tissue>
    </source>
</reference>
<sequence>MFLLHVDLVALADPVDLVALADPVDLVDPAAPVALTPKSCRSHELRSGIMYTTCDCIKRNGLQDKCPRSQCQGRSACMCLPTPNCCPSAFPLRFANMTMGVKKRRVGGGGNACSQQPMSASCPPPCGPCDPCCGPSNPMGGAPSPVPCSPSPNCCPPLPEAGIPDPRIWNVCNTPPCYPCGF</sequence>
<evidence type="ECO:0000313" key="2">
    <source>
        <dbReference type="RefSeq" id="XP_058985947.1"/>
    </source>
</evidence>
<protein>
    <submittedName>
        <fullName evidence="2">DBF4-type zinc finger-containing protein 2 homolog isoform X2</fullName>
    </submittedName>
</protein>
<accession>A0ABM3VJH8</accession>
<proteinExistence type="predicted"/>